<dbReference type="InterPro" id="IPR000120">
    <property type="entry name" value="Amidase"/>
</dbReference>
<feature type="active site" description="Charge relay system" evidence="7">
    <location>
        <position position="76"/>
    </location>
</feature>
<dbReference type="RefSeq" id="WP_286355768.1">
    <property type="nucleotide sequence ID" value="NZ_AP027079.1"/>
</dbReference>
<dbReference type="PANTHER" id="PTHR11895:SF151">
    <property type="entry name" value="GLUTAMYL-TRNA(GLN) AMIDOTRANSFERASE SUBUNIT A"/>
    <property type="match status" value="1"/>
</dbReference>
<dbReference type="InterPro" id="IPR036928">
    <property type="entry name" value="AS_sf"/>
</dbReference>
<comment type="similarity">
    <text evidence="7">Belongs to the amidase family. GatA subfamily.</text>
</comment>
<dbReference type="HAMAP" id="MF_00120">
    <property type="entry name" value="GatA"/>
    <property type="match status" value="1"/>
</dbReference>
<gene>
    <name evidence="7 9" type="primary">gatA</name>
    <name evidence="9" type="ORF">GETHOR_12400</name>
</gene>
<evidence type="ECO:0000256" key="4">
    <source>
        <dbReference type="ARBA" id="ARBA00022741"/>
    </source>
</evidence>
<organism evidence="9 10">
    <name type="scientific">Geothrix oryzae</name>
    <dbReference type="NCBI Taxonomy" id="2927975"/>
    <lineage>
        <taxon>Bacteria</taxon>
        <taxon>Pseudomonadati</taxon>
        <taxon>Acidobacteriota</taxon>
        <taxon>Holophagae</taxon>
        <taxon>Holophagales</taxon>
        <taxon>Holophagaceae</taxon>
        <taxon>Geothrix</taxon>
    </lineage>
</organism>
<keyword evidence="10" id="KW-1185">Reference proteome</keyword>
<feature type="domain" description="Amidase" evidence="8">
    <location>
        <begin position="23"/>
        <end position="465"/>
    </location>
</feature>
<dbReference type="SUPFAM" id="SSF75304">
    <property type="entry name" value="Amidase signature (AS) enzymes"/>
    <property type="match status" value="1"/>
</dbReference>
<keyword evidence="4 7" id="KW-0547">Nucleotide-binding</keyword>
<evidence type="ECO:0000256" key="3">
    <source>
        <dbReference type="ARBA" id="ARBA00022598"/>
    </source>
</evidence>
<proteinExistence type="inferred from homology"/>
<dbReference type="NCBIfam" id="TIGR00132">
    <property type="entry name" value="gatA"/>
    <property type="match status" value="1"/>
</dbReference>
<reference evidence="10" key="1">
    <citation type="journal article" date="2023" name="Int. J. Syst. Evol. Microbiol.">
        <title>Mesoterricola silvestris gen. nov., sp. nov., Mesoterricola sediminis sp. nov., Geothrix oryzae sp. nov., Geothrix edaphica sp. nov., Geothrix rubra sp. nov., and Geothrix limicola sp. nov., six novel members of Acidobacteriota isolated from soils.</title>
        <authorList>
            <person name="Itoh H."/>
            <person name="Sugisawa Y."/>
            <person name="Mise K."/>
            <person name="Xu Z."/>
            <person name="Kuniyasu M."/>
            <person name="Ushijima N."/>
            <person name="Kawano K."/>
            <person name="Kobayashi E."/>
            <person name="Shiratori Y."/>
            <person name="Masuda Y."/>
            <person name="Senoo K."/>
        </authorList>
    </citation>
    <scope>NUCLEOTIDE SEQUENCE [LARGE SCALE GENOMIC DNA]</scope>
    <source>
        <strain evidence="10">Red222</strain>
    </source>
</reference>
<comment type="catalytic activity">
    <reaction evidence="7">
        <text>L-glutamyl-tRNA(Gln) + L-glutamine + ATP + H2O = L-glutaminyl-tRNA(Gln) + L-glutamate + ADP + phosphate + H(+)</text>
        <dbReference type="Rhea" id="RHEA:17521"/>
        <dbReference type="Rhea" id="RHEA-COMP:9681"/>
        <dbReference type="Rhea" id="RHEA-COMP:9684"/>
        <dbReference type="ChEBI" id="CHEBI:15377"/>
        <dbReference type="ChEBI" id="CHEBI:15378"/>
        <dbReference type="ChEBI" id="CHEBI:29985"/>
        <dbReference type="ChEBI" id="CHEBI:30616"/>
        <dbReference type="ChEBI" id="CHEBI:43474"/>
        <dbReference type="ChEBI" id="CHEBI:58359"/>
        <dbReference type="ChEBI" id="CHEBI:78520"/>
        <dbReference type="ChEBI" id="CHEBI:78521"/>
        <dbReference type="ChEBI" id="CHEBI:456216"/>
        <dbReference type="EC" id="6.3.5.7"/>
    </reaction>
</comment>
<dbReference type="EMBL" id="AP027079">
    <property type="protein sequence ID" value="BDU69139.1"/>
    <property type="molecule type" value="Genomic_DNA"/>
</dbReference>
<evidence type="ECO:0000259" key="8">
    <source>
        <dbReference type="Pfam" id="PF01425"/>
    </source>
</evidence>
<accession>A0ABM8DQB0</accession>
<evidence type="ECO:0000256" key="5">
    <source>
        <dbReference type="ARBA" id="ARBA00022840"/>
    </source>
</evidence>
<dbReference type="Gene3D" id="3.90.1300.10">
    <property type="entry name" value="Amidase signature (AS) domain"/>
    <property type="match status" value="1"/>
</dbReference>
<name>A0ABM8DQB0_9BACT</name>
<keyword evidence="5 7" id="KW-0067">ATP-binding</keyword>
<evidence type="ECO:0000313" key="9">
    <source>
        <dbReference type="EMBL" id="BDU69139.1"/>
    </source>
</evidence>
<feature type="active site" description="Charge relay system" evidence="7">
    <location>
        <position position="151"/>
    </location>
</feature>
<dbReference type="Pfam" id="PF01425">
    <property type="entry name" value="Amidase"/>
    <property type="match status" value="1"/>
</dbReference>
<comment type="subunit">
    <text evidence="1 7">Heterotrimer of A, B and C subunits.</text>
</comment>
<evidence type="ECO:0000256" key="7">
    <source>
        <dbReference type="HAMAP-Rule" id="MF_00120"/>
    </source>
</evidence>
<dbReference type="Proteomes" id="UP001242010">
    <property type="component" value="Chromosome"/>
</dbReference>
<sequence>MGLGTAMDWREGLDAGDLSSEALVRAAFDRIRDLDGNLRALLAKDEPRSLALARAADARLGAGERTPVLGLPIVLKDNLHWSGLPMTCGSRVLDGYVAPYDATVVRRLLEAGAVPIAKANLDEFAMGSSGEYSAFGPTRNPWDPSRVPGGSSSGSVVSVAAGYAPLALGSDTGGSVRLPASFCNVTALRPTYGVLSRYGLTAMASSLDQVGPIAATAEDLALAFQVMAGVDPQDSTSVDLPEAERLAPLRAADLKGLRIGLPKEYFAEGLEPAVRAVLDGALREFERLGARLVEVSLPHTRCAIDTYYLLCTSEVSSNLSRFDGVRFGLRVRPSEGGLPEMIAETRDQGLGSEVKRRILLGTFCLSKGYYDAFYLKALKARTLITGDFHAAFAEADILASPVSPGTAFPFGAKTEDPLAMYLADAFTVPASLAGLPCLSMPAGFTGGLPVGIQLIGPALSDVRLLEAAHAFQSATRHHFETPTLSA</sequence>
<evidence type="ECO:0000313" key="10">
    <source>
        <dbReference type="Proteomes" id="UP001242010"/>
    </source>
</evidence>
<evidence type="ECO:0000256" key="1">
    <source>
        <dbReference type="ARBA" id="ARBA00011123"/>
    </source>
</evidence>
<protein>
    <recommendedName>
        <fullName evidence="2 7">Glutamyl-tRNA(Gln) amidotransferase subunit A</fullName>
        <shortName evidence="7">Glu-ADT subunit A</shortName>
        <ecNumber evidence="7">6.3.5.7</ecNumber>
    </recommendedName>
</protein>
<keyword evidence="3 7" id="KW-0436">Ligase</keyword>
<dbReference type="InterPro" id="IPR023631">
    <property type="entry name" value="Amidase_dom"/>
</dbReference>
<evidence type="ECO:0000256" key="2">
    <source>
        <dbReference type="ARBA" id="ARBA00014428"/>
    </source>
</evidence>
<dbReference type="PANTHER" id="PTHR11895">
    <property type="entry name" value="TRANSAMIDASE"/>
    <property type="match status" value="1"/>
</dbReference>
<comment type="function">
    <text evidence="7">Allows the formation of correctly charged Gln-tRNA(Gln) through the transamidation of misacylated Glu-tRNA(Gln) in organisms which lack glutaminyl-tRNA synthetase. The reaction takes place in the presence of glutamine and ATP through an activated gamma-phospho-Glu-tRNA(Gln).</text>
</comment>
<dbReference type="EC" id="6.3.5.7" evidence="7"/>
<dbReference type="InterPro" id="IPR004412">
    <property type="entry name" value="GatA"/>
</dbReference>
<keyword evidence="6 7" id="KW-0648">Protein biosynthesis</keyword>
<evidence type="ECO:0000256" key="6">
    <source>
        <dbReference type="ARBA" id="ARBA00022917"/>
    </source>
</evidence>
<feature type="active site" description="Acyl-ester intermediate" evidence="7">
    <location>
        <position position="175"/>
    </location>
</feature>